<gene>
    <name evidence="2" type="ORF">ITX54_21530</name>
</gene>
<name>A0AA40X5X5_9GAMM</name>
<reference evidence="2" key="2">
    <citation type="submission" date="2022-09" db="EMBL/GenBank/DDBJ databases">
        <title>Rouxiella aceris sp. nov., isolated from tree sap and emended description of the genus Rhouxiella.</title>
        <authorList>
            <person name="Kim I.S."/>
        </authorList>
    </citation>
    <scope>NUCLEOTIDE SEQUENCE</scope>
    <source>
        <strain evidence="2">SAP-2</strain>
    </source>
</reference>
<evidence type="ECO:0000256" key="1">
    <source>
        <dbReference type="ARBA" id="ARBA00022723"/>
    </source>
</evidence>
<sequence>MNAKGYLIDLDGTLISGNQLLPDALWLLEQVKGRYMLVSNNAEHTPQQLSRRLKRLGLKVDADNIVLAGTTAIDRLAIDFPGATLLLIGSPALQRYARNKGLVLESHRPVLVLVTRDRQFSYAKIALAANAIRQGAALYVAAPDVSHPGPNGEPVPETGALAAAIISCAGHCQATVIGKPEPVLFQMACAKLNVLPEQAVMIGDNLQTDGLGAKRLNMAFRHVVNGQIREPAALTQGK</sequence>
<dbReference type="Pfam" id="PF13242">
    <property type="entry name" value="Hydrolase_like"/>
    <property type="match status" value="1"/>
</dbReference>
<keyword evidence="1" id="KW-0479">Metal-binding</keyword>
<dbReference type="InterPro" id="IPR023214">
    <property type="entry name" value="HAD_sf"/>
</dbReference>
<dbReference type="Proteomes" id="UP000705283">
    <property type="component" value="Unassembled WGS sequence"/>
</dbReference>
<dbReference type="GO" id="GO:0005737">
    <property type="term" value="C:cytoplasm"/>
    <property type="evidence" value="ECO:0007669"/>
    <property type="project" value="TreeGrafter"/>
</dbReference>
<dbReference type="PANTHER" id="PTHR19288">
    <property type="entry name" value="4-NITROPHENYLPHOSPHATASE-RELATED"/>
    <property type="match status" value="1"/>
</dbReference>
<dbReference type="Pfam" id="PF13344">
    <property type="entry name" value="Hydrolase_6"/>
    <property type="match status" value="1"/>
</dbReference>
<dbReference type="InterPro" id="IPR006357">
    <property type="entry name" value="HAD-SF_hydro_IIA"/>
</dbReference>
<protein>
    <submittedName>
        <fullName evidence="2">HAD hydrolase-like protein</fullName>
    </submittedName>
</protein>
<dbReference type="SUPFAM" id="SSF56784">
    <property type="entry name" value="HAD-like"/>
    <property type="match status" value="1"/>
</dbReference>
<dbReference type="InterPro" id="IPR036412">
    <property type="entry name" value="HAD-like_sf"/>
</dbReference>
<dbReference type="PANTHER" id="PTHR19288:SF46">
    <property type="entry name" value="HALOACID DEHALOGENASE-LIKE HYDROLASE DOMAIN-CONTAINING PROTEIN 2"/>
    <property type="match status" value="1"/>
</dbReference>
<dbReference type="AlphaFoldDB" id="A0AA40X5X5"/>
<dbReference type="GO" id="GO:0016791">
    <property type="term" value="F:phosphatase activity"/>
    <property type="evidence" value="ECO:0007669"/>
    <property type="project" value="TreeGrafter"/>
</dbReference>
<evidence type="ECO:0000313" key="2">
    <source>
        <dbReference type="EMBL" id="MBF6639247.1"/>
    </source>
</evidence>
<reference evidence="2" key="1">
    <citation type="submission" date="2020-11" db="EMBL/GenBank/DDBJ databases">
        <authorList>
            <person name="Lee S.D."/>
        </authorList>
    </citation>
    <scope>NUCLEOTIDE SEQUENCE</scope>
    <source>
        <strain evidence="2">SAP-2</strain>
    </source>
</reference>
<organism evidence="2 3">
    <name type="scientific">Rouxiella silvae</name>
    <dbReference type="NCBI Taxonomy" id="1646373"/>
    <lineage>
        <taxon>Bacteria</taxon>
        <taxon>Pseudomonadati</taxon>
        <taxon>Pseudomonadota</taxon>
        <taxon>Gammaproteobacteria</taxon>
        <taxon>Enterobacterales</taxon>
        <taxon>Yersiniaceae</taxon>
        <taxon>Rouxiella</taxon>
    </lineage>
</organism>
<dbReference type="EMBL" id="JADMKS010000010">
    <property type="protein sequence ID" value="MBF6639247.1"/>
    <property type="molecule type" value="Genomic_DNA"/>
</dbReference>
<keyword evidence="2" id="KW-0378">Hydrolase</keyword>
<comment type="caution">
    <text evidence="2">The sequence shown here is derived from an EMBL/GenBank/DDBJ whole genome shotgun (WGS) entry which is preliminary data.</text>
</comment>
<dbReference type="GO" id="GO:0046872">
    <property type="term" value="F:metal ion binding"/>
    <property type="evidence" value="ECO:0007669"/>
    <property type="project" value="UniProtKB-KW"/>
</dbReference>
<accession>A0AA40X5X5</accession>
<evidence type="ECO:0000313" key="3">
    <source>
        <dbReference type="Proteomes" id="UP000705283"/>
    </source>
</evidence>
<proteinExistence type="predicted"/>
<dbReference type="RefSeq" id="WP_194978762.1">
    <property type="nucleotide sequence ID" value="NZ_JADMKS010000010.1"/>
</dbReference>
<dbReference type="Gene3D" id="3.40.50.1000">
    <property type="entry name" value="HAD superfamily/HAD-like"/>
    <property type="match status" value="2"/>
</dbReference>